<accession>A0ABP8JTW9</accession>
<keyword evidence="3" id="KW-1185">Reference proteome</keyword>
<dbReference type="Pfam" id="PF12867">
    <property type="entry name" value="DinB_2"/>
    <property type="match status" value="1"/>
</dbReference>
<gene>
    <name evidence="2" type="ORF">GCM10023167_26220</name>
</gene>
<proteinExistence type="predicted"/>
<comment type="caution">
    <text evidence="2">The sequence shown here is derived from an EMBL/GenBank/DDBJ whole genome shotgun (WGS) entry which is preliminary data.</text>
</comment>
<sequence length="171" mass="18795">MDISALLIDAYDRAVTGCRGILEGIDTDTLHARLTENSNSIAWLVWHIAREQDLQIAHLAGREQVWTADGWAERFDRGAEDFGFGDSPEQVAAFRVDGPEELLGYLDAVREAAVAYLRTLTADDLAEVIDDSYDPPVTRGVRIVSIIDDAAQHTGQAAFIRGALGWDAERP</sequence>
<dbReference type="NCBIfam" id="NF047843">
    <property type="entry name" value="MST_Rv0443"/>
    <property type="match status" value="1"/>
</dbReference>
<dbReference type="InterPro" id="IPR024775">
    <property type="entry name" value="DinB-like"/>
</dbReference>
<dbReference type="InterPro" id="IPR034660">
    <property type="entry name" value="DinB/YfiT-like"/>
</dbReference>
<protein>
    <submittedName>
        <fullName evidence="2">DinB family protein</fullName>
    </submittedName>
</protein>
<name>A0ABP8JTW9_9MICO</name>
<dbReference type="EMBL" id="BAABGL010000036">
    <property type="protein sequence ID" value="GAA4395678.1"/>
    <property type="molecule type" value="Genomic_DNA"/>
</dbReference>
<evidence type="ECO:0000259" key="1">
    <source>
        <dbReference type="Pfam" id="PF12867"/>
    </source>
</evidence>
<evidence type="ECO:0000313" key="2">
    <source>
        <dbReference type="EMBL" id="GAA4395678.1"/>
    </source>
</evidence>
<dbReference type="Gene3D" id="1.20.120.450">
    <property type="entry name" value="dinb family like domain"/>
    <property type="match status" value="1"/>
</dbReference>
<dbReference type="RefSeq" id="WP_137320122.1">
    <property type="nucleotide sequence ID" value="NZ_BAABGL010000036.1"/>
</dbReference>
<feature type="domain" description="DinB-like" evidence="1">
    <location>
        <begin position="19"/>
        <end position="157"/>
    </location>
</feature>
<evidence type="ECO:0000313" key="3">
    <source>
        <dbReference type="Proteomes" id="UP001500642"/>
    </source>
</evidence>
<dbReference type="Proteomes" id="UP001500642">
    <property type="component" value="Unassembled WGS sequence"/>
</dbReference>
<reference evidence="3" key="1">
    <citation type="journal article" date="2019" name="Int. J. Syst. Evol. Microbiol.">
        <title>The Global Catalogue of Microorganisms (GCM) 10K type strain sequencing project: providing services to taxonomists for standard genome sequencing and annotation.</title>
        <authorList>
            <consortium name="The Broad Institute Genomics Platform"/>
            <consortium name="The Broad Institute Genome Sequencing Center for Infectious Disease"/>
            <person name="Wu L."/>
            <person name="Ma J."/>
        </authorList>
    </citation>
    <scope>NUCLEOTIDE SEQUENCE [LARGE SCALE GENOMIC DNA]</scope>
    <source>
        <strain evidence="3">JCM 17808</strain>
    </source>
</reference>
<organism evidence="2 3">
    <name type="scientific">Brevibacterium pityocampae</name>
    <dbReference type="NCBI Taxonomy" id="506594"/>
    <lineage>
        <taxon>Bacteria</taxon>
        <taxon>Bacillati</taxon>
        <taxon>Actinomycetota</taxon>
        <taxon>Actinomycetes</taxon>
        <taxon>Micrococcales</taxon>
        <taxon>Brevibacteriaceae</taxon>
        <taxon>Brevibacterium</taxon>
    </lineage>
</organism>
<dbReference type="SUPFAM" id="SSF109854">
    <property type="entry name" value="DinB/YfiT-like putative metalloenzymes"/>
    <property type="match status" value="1"/>
</dbReference>